<dbReference type="InterPro" id="IPR027417">
    <property type="entry name" value="P-loop_NTPase"/>
</dbReference>
<name>A0AAN6UPZ5_9PEZI</name>
<gene>
    <name evidence="2" type="ORF">BT67DRAFT_440059</name>
</gene>
<organism evidence="2 3">
    <name type="scientific">Trichocladium antarcticum</name>
    <dbReference type="NCBI Taxonomy" id="1450529"/>
    <lineage>
        <taxon>Eukaryota</taxon>
        <taxon>Fungi</taxon>
        <taxon>Dikarya</taxon>
        <taxon>Ascomycota</taxon>
        <taxon>Pezizomycotina</taxon>
        <taxon>Sordariomycetes</taxon>
        <taxon>Sordariomycetidae</taxon>
        <taxon>Sordariales</taxon>
        <taxon>Chaetomiaceae</taxon>
        <taxon>Trichocladium</taxon>
    </lineage>
</organism>
<dbReference type="EMBL" id="MU853403">
    <property type="protein sequence ID" value="KAK4137058.1"/>
    <property type="molecule type" value="Genomic_DNA"/>
</dbReference>
<evidence type="ECO:0000256" key="1">
    <source>
        <dbReference type="SAM" id="MobiDB-lite"/>
    </source>
</evidence>
<reference evidence="2" key="1">
    <citation type="journal article" date="2023" name="Mol. Phylogenet. Evol.">
        <title>Genome-scale phylogeny and comparative genomics of the fungal order Sordariales.</title>
        <authorList>
            <person name="Hensen N."/>
            <person name="Bonometti L."/>
            <person name="Westerberg I."/>
            <person name="Brannstrom I.O."/>
            <person name="Guillou S."/>
            <person name="Cros-Aarteil S."/>
            <person name="Calhoun S."/>
            <person name="Haridas S."/>
            <person name="Kuo A."/>
            <person name="Mondo S."/>
            <person name="Pangilinan J."/>
            <person name="Riley R."/>
            <person name="LaButti K."/>
            <person name="Andreopoulos B."/>
            <person name="Lipzen A."/>
            <person name="Chen C."/>
            <person name="Yan M."/>
            <person name="Daum C."/>
            <person name="Ng V."/>
            <person name="Clum A."/>
            <person name="Steindorff A."/>
            <person name="Ohm R.A."/>
            <person name="Martin F."/>
            <person name="Silar P."/>
            <person name="Natvig D.O."/>
            <person name="Lalanne C."/>
            <person name="Gautier V."/>
            <person name="Ament-Velasquez S.L."/>
            <person name="Kruys A."/>
            <person name="Hutchinson M.I."/>
            <person name="Powell A.J."/>
            <person name="Barry K."/>
            <person name="Miller A.N."/>
            <person name="Grigoriev I.V."/>
            <person name="Debuchy R."/>
            <person name="Gladieux P."/>
            <person name="Hiltunen Thoren M."/>
            <person name="Johannesson H."/>
        </authorList>
    </citation>
    <scope>NUCLEOTIDE SEQUENCE</scope>
    <source>
        <strain evidence="2">CBS 123565</strain>
    </source>
</reference>
<evidence type="ECO:0000313" key="2">
    <source>
        <dbReference type="EMBL" id="KAK4137058.1"/>
    </source>
</evidence>
<feature type="non-terminal residue" evidence="2">
    <location>
        <position position="399"/>
    </location>
</feature>
<feature type="region of interest" description="Disordered" evidence="1">
    <location>
        <begin position="153"/>
        <end position="210"/>
    </location>
</feature>
<proteinExistence type="predicted"/>
<dbReference type="Proteomes" id="UP001304895">
    <property type="component" value="Unassembled WGS sequence"/>
</dbReference>
<feature type="compositionally biased region" description="Basic and acidic residues" evidence="1">
    <location>
        <begin position="186"/>
        <end position="196"/>
    </location>
</feature>
<dbReference type="AlphaFoldDB" id="A0AAN6UPZ5"/>
<comment type="caution">
    <text evidence="2">The sequence shown here is derived from an EMBL/GenBank/DDBJ whole genome shotgun (WGS) entry which is preliminary data.</text>
</comment>
<feature type="region of interest" description="Disordered" evidence="1">
    <location>
        <begin position="274"/>
        <end position="300"/>
    </location>
</feature>
<keyword evidence="3" id="KW-1185">Reference proteome</keyword>
<sequence>MAQNANPPLQPLPASVLLEQELARKNLLCKKGNIRTGCKELDEYVLLGGLERGSVVGVSAEEEEMGMLLGLQTVANTLGRNSMARAMVVTTLPANVLLPKLRMALVRQLCAAPGDGVRNLQGRVGECLERIAIARVFDIDGLWEVLGELEDTASAADTGGPQPDQGATTAQKPGTRAEGGGVSSQDLDHDAEERLSFPEPPTADPVSTGAPAPLPDIILITHASSLLNALFTGRDKQAAHDSMLRLAAHLHHFTRATRLGGPLVMFLNSTTAPAHPDPAAAQDAARPARHPEPTLRSIFSPAPPRQAAHGYLARRSKPSFGMVFAQMLDLHLLCTRVPRTRAGAAAGDGSFAWVVEVLLDEMGMYETGAAGERGWRWRRSSREQRWAAVDVEDGRVVDA</sequence>
<accession>A0AAN6UPZ5</accession>
<evidence type="ECO:0000313" key="3">
    <source>
        <dbReference type="Proteomes" id="UP001304895"/>
    </source>
</evidence>
<dbReference type="Gene3D" id="3.40.50.300">
    <property type="entry name" value="P-loop containing nucleotide triphosphate hydrolases"/>
    <property type="match status" value="1"/>
</dbReference>
<protein>
    <submittedName>
        <fullName evidence="2">Uncharacterized protein</fullName>
    </submittedName>
</protein>
<reference evidence="2" key="2">
    <citation type="submission" date="2023-05" db="EMBL/GenBank/DDBJ databases">
        <authorList>
            <consortium name="Lawrence Berkeley National Laboratory"/>
            <person name="Steindorff A."/>
            <person name="Hensen N."/>
            <person name="Bonometti L."/>
            <person name="Westerberg I."/>
            <person name="Brannstrom I.O."/>
            <person name="Guillou S."/>
            <person name="Cros-Aarteil S."/>
            <person name="Calhoun S."/>
            <person name="Haridas S."/>
            <person name="Kuo A."/>
            <person name="Mondo S."/>
            <person name="Pangilinan J."/>
            <person name="Riley R."/>
            <person name="Labutti K."/>
            <person name="Andreopoulos B."/>
            <person name="Lipzen A."/>
            <person name="Chen C."/>
            <person name="Yanf M."/>
            <person name="Daum C."/>
            <person name="Ng V."/>
            <person name="Clum A."/>
            <person name="Ohm R."/>
            <person name="Martin F."/>
            <person name="Silar P."/>
            <person name="Natvig D."/>
            <person name="Lalanne C."/>
            <person name="Gautier V."/>
            <person name="Ament-Velasquez S.L."/>
            <person name="Kruys A."/>
            <person name="Hutchinson M.I."/>
            <person name="Powell A.J."/>
            <person name="Barry K."/>
            <person name="Miller A.N."/>
            <person name="Grigoriev I.V."/>
            <person name="Debuchy R."/>
            <person name="Gladieux P."/>
            <person name="Thoren M.H."/>
            <person name="Johannesson H."/>
        </authorList>
    </citation>
    <scope>NUCLEOTIDE SEQUENCE</scope>
    <source>
        <strain evidence="2">CBS 123565</strain>
    </source>
</reference>
<feature type="compositionally biased region" description="Low complexity" evidence="1">
    <location>
        <begin position="274"/>
        <end position="285"/>
    </location>
</feature>